<accession>H2ZF73</accession>
<dbReference type="Ensembl" id="ENSCSAVT00000016420.1">
    <property type="protein sequence ID" value="ENSCSAVP00000016239.1"/>
    <property type="gene ID" value="ENSCSAVG00000009555.1"/>
</dbReference>
<feature type="compositionally biased region" description="Polar residues" evidence="1">
    <location>
        <begin position="8"/>
        <end position="20"/>
    </location>
</feature>
<proteinExistence type="predicted"/>
<organism evidence="2 3">
    <name type="scientific">Ciona savignyi</name>
    <name type="common">Pacific transparent sea squirt</name>
    <dbReference type="NCBI Taxonomy" id="51511"/>
    <lineage>
        <taxon>Eukaryota</taxon>
        <taxon>Metazoa</taxon>
        <taxon>Chordata</taxon>
        <taxon>Tunicata</taxon>
        <taxon>Ascidiacea</taxon>
        <taxon>Phlebobranchia</taxon>
        <taxon>Cionidae</taxon>
        <taxon>Ciona</taxon>
    </lineage>
</organism>
<evidence type="ECO:0000256" key="1">
    <source>
        <dbReference type="SAM" id="MobiDB-lite"/>
    </source>
</evidence>
<feature type="region of interest" description="Disordered" evidence="1">
    <location>
        <begin position="1"/>
        <end position="136"/>
    </location>
</feature>
<feature type="compositionally biased region" description="Polar residues" evidence="1">
    <location>
        <begin position="77"/>
        <end position="115"/>
    </location>
</feature>
<sequence length="136" mass="14519">MYREQSKLDASTSKTPNRSPVESDGKSFYDISSPHDTSPTGATQGQVNTNGVHKNGKSVGNGSSGDYQLKMLRGSRNVATTSGTAPPRSKLTNGVSNNDFTSSQFGNPSHISTSLADRALRHRVTQPREPTHTGND</sequence>
<dbReference type="Proteomes" id="UP000007875">
    <property type="component" value="Unassembled WGS sequence"/>
</dbReference>
<keyword evidence="3" id="KW-1185">Reference proteome</keyword>
<protein>
    <submittedName>
        <fullName evidence="2">Uncharacterized protein</fullName>
    </submittedName>
</protein>
<dbReference type="AlphaFoldDB" id="H2ZF73"/>
<reference evidence="3" key="1">
    <citation type="submission" date="2003-08" db="EMBL/GenBank/DDBJ databases">
        <authorList>
            <person name="Birren B."/>
            <person name="Nusbaum C."/>
            <person name="Abebe A."/>
            <person name="Abouelleil A."/>
            <person name="Adekoya E."/>
            <person name="Ait-zahra M."/>
            <person name="Allen N."/>
            <person name="Allen T."/>
            <person name="An P."/>
            <person name="Anderson M."/>
            <person name="Anderson S."/>
            <person name="Arachchi H."/>
            <person name="Armbruster J."/>
            <person name="Bachantsang P."/>
            <person name="Baldwin J."/>
            <person name="Barry A."/>
            <person name="Bayul T."/>
            <person name="Blitshsteyn B."/>
            <person name="Bloom T."/>
            <person name="Blye J."/>
            <person name="Boguslavskiy L."/>
            <person name="Borowsky M."/>
            <person name="Boukhgalter B."/>
            <person name="Brunache A."/>
            <person name="Butler J."/>
            <person name="Calixte N."/>
            <person name="Calvo S."/>
            <person name="Camarata J."/>
            <person name="Campo K."/>
            <person name="Chang J."/>
            <person name="Cheshatsang Y."/>
            <person name="Citroen M."/>
            <person name="Collymore A."/>
            <person name="Considine T."/>
            <person name="Cook A."/>
            <person name="Cooke P."/>
            <person name="Corum B."/>
            <person name="Cuomo C."/>
            <person name="David R."/>
            <person name="Dawoe T."/>
            <person name="Degray S."/>
            <person name="Dodge S."/>
            <person name="Dooley K."/>
            <person name="Dorje P."/>
            <person name="Dorjee K."/>
            <person name="Dorris L."/>
            <person name="Duffey N."/>
            <person name="Dupes A."/>
            <person name="Elkins T."/>
            <person name="Engels R."/>
            <person name="Erickson J."/>
            <person name="Farina A."/>
            <person name="Faro S."/>
            <person name="Ferreira P."/>
            <person name="Fischer H."/>
            <person name="Fitzgerald M."/>
            <person name="Foley K."/>
            <person name="Gage D."/>
            <person name="Galagan J."/>
            <person name="Gearin G."/>
            <person name="Gnerre S."/>
            <person name="Gnirke A."/>
            <person name="Goyette A."/>
            <person name="Graham J."/>
            <person name="Grandbois E."/>
            <person name="Gyaltsen K."/>
            <person name="Hafez N."/>
            <person name="Hagopian D."/>
            <person name="Hagos B."/>
            <person name="Hall J."/>
            <person name="Hatcher B."/>
            <person name="Heller A."/>
            <person name="Higgins H."/>
            <person name="Honan T."/>
            <person name="Horn A."/>
            <person name="Houde N."/>
            <person name="Hughes L."/>
            <person name="Hulme W."/>
            <person name="Husby E."/>
            <person name="Iliev I."/>
            <person name="Jaffe D."/>
            <person name="Jones C."/>
            <person name="Kamal M."/>
            <person name="Kamat A."/>
            <person name="Kamvysselis M."/>
            <person name="Karlsson E."/>
            <person name="Kells C."/>
            <person name="Kieu A."/>
            <person name="Kisner P."/>
            <person name="Kodira C."/>
            <person name="Kulbokas E."/>
            <person name="Labutti K."/>
            <person name="Lama D."/>
            <person name="Landers T."/>
            <person name="Leger J."/>
            <person name="Levine S."/>
            <person name="Lewis D."/>
            <person name="Lewis T."/>
            <person name="Lindblad-toh K."/>
            <person name="Liu X."/>
            <person name="Lokyitsang T."/>
            <person name="Lokyitsang Y."/>
            <person name="Lucien O."/>
            <person name="Lui A."/>
            <person name="Ma L.J."/>
            <person name="Mabbitt R."/>
            <person name="Macdonald J."/>
            <person name="Maclean C."/>
            <person name="Major J."/>
            <person name="Manning J."/>
            <person name="Marabella R."/>
            <person name="Maru K."/>
            <person name="Matthews C."/>
            <person name="Mauceli E."/>
            <person name="Mccarthy M."/>
            <person name="Mcdonough S."/>
            <person name="Mcghee T."/>
            <person name="Meldrim J."/>
            <person name="Meneus L."/>
            <person name="Mesirov J."/>
            <person name="Mihalev A."/>
            <person name="Mihova T."/>
            <person name="Mikkelsen T."/>
            <person name="Mlenga V."/>
            <person name="Moru K."/>
            <person name="Mozes J."/>
            <person name="Mulrain L."/>
            <person name="Munson G."/>
            <person name="Naylor J."/>
            <person name="Newes C."/>
            <person name="Nguyen C."/>
            <person name="Nguyen N."/>
            <person name="Nguyen T."/>
            <person name="Nicol R."/>
            <person name="Nielsen C."/>
            <person name="Nizzari M."/>
            <person name="Norbu C."/>
            <person name="Norbu N."/>
            <person name="O'donnell P."/>
            <person name="Okoawo O."/>
            <person name="O'leary S."/>
            <person name="Omotosho B."/>
            <person name="O'neill K."/>
            <person name="Osman S."/>
            <person name="Parker S."/>
            <person name="Perrin D."/>
            <person name="Phunkhang P."/>
            <person name="Piqani B."/>
            <person name="Purcell S."/>
            <person name="Rachupka T."/>
            <person name="Ramasamy U."/>
            <person name="Rameau R."/>
            <person name="Ray V."/>
            <person name="Raymond C."/>
            <person name="Retta R."/>
            <person name="Richardson S."/>
            <person name="Rise C."/>
            <person name="Rodriguez J."/>
            <person name="Rogers J."/>
            <person name="Rogov P."/>
            <person name="Rutman M."/>
            <person name="Schupbach R."/>
            <person name="Seaman C."/>
            <person name="Settipalli S."/>
            <person name="Sharpe T."/>
            <person name="Sheridan J."/>
            <person name="Sherpa N."/>
            <person name="Shi J."/>
            <person name="Smirnov S."/>
            <person name="Smith C."/>
            <person name="Sougnez C."/>
            <person name="Spencer B."/>
            <person name="Stalker J."/>
            <person name="Stange-thomann N."/>
            <person name="Stavropoulos S."/>
            <person name="Stetson K."/>
            <person name="Stone C."/>
            <person name="Stone S."/>
            <person name="Stubbs M."/>
            <person name="Talamas J."/>
            <person name="Tchuinga P."/>
            <person name="Tenzing P."/>
            <person name="Tesfaye S."/>
            <person name="Theodore J."/>
            <person name="Thoulutsang Y."/>
            <person name="Topham K."/>
            <person name="Towey S."/>
            <person name="Tsamla T."/>
            <person name="Tsomo N."/>
            <person name="Vallee D."/>
            <person name="Vassiliev H."/>
            <person name="Venkataraman V."/>
            <person name="Vinson J."/>
            <person name="Vo A."/>
            <person name="Wade C."/>
            <person name="Wang S."/>
            <person name="Wangchuk T."/>
            <person name="Wangdi T."/>
            <person name="Whittaker C."/>
            <person name="Wilkinson J."/>
            <person name="Wu Y."/>
            <person name="Wyman D."/>
            <person name="Yadav S."/>
            <person name="Yang S."/>
            <person name="Yang X."/>
            <person name="Yeager S."/>
            <person name="Yee E."/>
            <person name="Young G."/>
            <person name="Zainoun J."/>
            <person name="Zembeck L."/>
            <person name="Zimmer A."/>
            <person name="Zody M."/>
            <person name="Lander E."/>
        </authorList>
    </citation>
    <scope>NUCLEOTIDE SEQUENCE [LARGE SCALE GENOMIC DNA]</scope>
</reference>
<evidence type="ECO:0000313" key="2">
    <source>
        <dbReference type="Ensembl" id="ENSCSAVP00000016239.1"/>
    </source>
</evidence>
<reference evidence="2" key="3">
    <citation type="submission" date="2025-09" db="UniProtKB">
        <authorList>
            <consortium name="Ensembl"/>
        </authorList>
    </citation>
    <scope>IDENTIFICATION</scope>
</reference>
<name>H2ZF73_CIOSA</name>
<dbReference type="InParanoid" id="H2ZF73"/>
<dbReference type="HOGENOM" id="CLU_1880046_0_0_1"/>
<reference evidence="2" key="2">
    <citation type="submission" date="2025-08" db="UniProtKB">
        <authorList>
            <consortium name="Ensembl"/>
        </authorList>
    </citation>
    <scope>IDENTIFICATION</scope>
</reference>
<evidence type="ECO:0000313" key="3">
    <source>
        <dbReference type="Proteomes" id="UP000007875"/>
    </source>
</evidence>
<feature type="compositionally biased region" description="Polar residues" evidence="1">
    <location>
        <begin position="34"/>
        <end position="52"/>
    </location>
</feature>